<name>A0A1E1KDR1_9HELO</name>
<proteinExistence type="predicted"/>
<feature type="compositionally biased region" description="Low complexity" evidence="1">
    <location>
        <begin position="1"/>
        <end position="11"/>
    </location>
</feature>
<dbReference type="STRING" id="914237.A0A1E1KDR1"/>
<dbReference type="InParanoid" id="A0A1E1KDR1"/>
<evidence type="ECO:0000313" key="2">
    <source>
        <dbReference type="EMBL" id="CZS96149.1"/>
    </source>
</evidence>
<dbReference type="EMBL" id="FJUW01000012">
    <property type="protein sequence ID" value="CZS96149.1"/>
    <property type="molecule type" value="Genomic_DNA"/>
</dbReference>
<reference evidence="3" key="1">
    <citation type="submission" date="2016-03" db="EMBL/GenBank/DDBJ databases">
        <authorList>
            <person name="Ploux O."/>
        </authorList>
    </citation>
    <scope>NUCLEOTIDE SEQUENCE [LARGE SCALE GENOMIC DNA]</scope>
    <source>
        <strain evidence="3">UK7</strain>
    </source>
</reference>
<evidence type="ECO:0000313" key="3">
    <source>
        <dbReference type="Proteomes" id="UP000178129"/>
    </source>
</evidence>
<organism evidence="2 3">
    <name type="scientific">Rhynchosporium graminicola</name>
    <dbReference type="NCBI Taxonomy" id="2792576"/>
    <lineage>
        <taxon>Eukaryota</taxon>
        <taxon>Fungi</taxon>
        <taxon>Dikarya</taxon>
        <taxon>Ascomycota</taxon>
        <taxon>Pezizomycotina</taxon>
        <taxon>Leotiomycetes</taxon>
        <taxon>Helotiales</taxon>
        <taxon>Ploettnerulaceae</taxon>
        <taxon>Rhynchosporium</taxon>
    </lineage>
</organism>
<comment type="caution">
    <text evidence="2">The sequence shown here is derived from an EMBL/GenBank/DDBJ whole genome shotgun (WGS) entry which is preliminary data.</text>
</comment>
<keyword evidence="3" id="KW-1185">Reference proteome</keyword>
<gene>
    <name evidence="2" type="ORF">RCO7_05038</name>
</gene>
<sequence>MPSKTTTSSTTRQQAAEKQKYYLTSADSQKTSSTKSAQQGQEFWIEPYTIDDTDLMFDGKPLNLLYEENRWQAEHHVVYYEQPTRGRSRQSKK</sequence>
<protein>
    <submittedName>
        <fullName evidence="2">Uncharacterized protein</fullName>
    </submittedName>
</protein>
<feature type="region of interest" description="Disordered" evidence="1">
    <location>
        <begin position="1"/>
        <end position="41"/>
    </location>
</feature>
<evidence type="ECO:0000256" key="1">
    <source>
        <dbReference type="SAM" id="MobiDB-lite"/>
    </source>
</evidence>
<dbReference type="AlphaFoldDB" id="A0A1E1KDR1"/>
<dbReference type="Proteomes" id="UP000178129">
    <property type="component" value="Unassembled WGS sequence"/>
</dbReference>
<feature type="compositionally biased region" description="Low complexity" evidence="1">
    <location>
        <begin position="24"/>
        <end position="39"/>
    </location>
</feature>
<accession>A0A1E1KDR1</accession>